<organism evidence="1">
    <name type="scientific">Phytophthora nicotianae</name>
    <name type="common">Potato buckeye rot agent</name>
    <name type="synonym">Phytophthora parasitica</name>
    <dbReference type="NCBI Taxonomy" id="4792"/>
    <lineage>
        <taxon>Eukaryota</taxon>
        <taxon>Sar</taxon>
        <taxon>Stramenopiles</taxon>
        <taxon>Oomycota</taxon>
        <taxon>Peronosporomycetes</taxon>
        <taxon>Peronosporales</taxon>
        <taxon>Peronosporaceae</taxon>
        <taxon>Phytophthora</taxon>
    </lineage>
</organism>
<sequence>MNAEDLVNVPECTPWPTRTCSIHQENSTSGANIYASICRKEEGNTRTCYEIWDEVWNEGKAIPSRLKKKIRFRKRNEREEDRV</sequence>
<dbReference type="VEuPathDB" id="FungiDB:PPTG_21879"/>
<proteinExistence type="predicted"/>
<accession>W2JZX8</accession>
<name>W2JZX8_PHYNI</name>
<dbReference type="Proteomes" id="UP000054423">
    <property type="component" value="Unassembled WGS sequence"/>
</dbReference>
<gene>
    <name evidence="1" type="ORF">L917_20764</name>
</gene>
<reference evidence="1" key="1">
    <citation type="submission" date="2013-11" db="EMBL/GenBank/DDBJ databases">
        <title>The Genome Sequence of Phytophthora parasitica CHvinca01.</title>
        <authorList>
            <consortium name="The Broad Institute Genomics Platform"/>
            <person name="Russ C."/>
            <person name="Tyler B."/>
            <person name="Panabieres F."/>
            <person name="Shan W."/>
            <person name="Tripathy S."/>
            <person name="Grunwald N."/>
            <person name="Machado M."/>
            <person name="Johnson C.S."/>
            <person name="Arredondo F."/>
            <person name="Hong C."/>
            <person name="Coffey M."/>
            <person name="Young S.K."/>
            <person name="Zeng Q."/>
            <person name="Gargeya S."/>
            <person name="Fitzgerald M."/>
            <person name="Abouelleil A."/>
            <person name="Alvarado L."/>
            <person name="Chapman S.B."/>
            <person name="Gainer-Dewar J."/>
            <person name="Goldberg J."/>
            <person name="Griggs A."/>
            <person name="Gujja S."/>
            <person name="Hansen M."/>
            <person name="Howarth C."/>
            <person name="Imamovic A."/>
            <person name="Ireland A."/>
            <person name="Larimer J."/>
            <person name="McCowan C."/>
            <person name="Murphy C."/>
            <person name="Pearson M."/>
            <person name="Poon T.W."/>
            <person name="Priest M."/>
            <person name="Roberts A."/>
            <person name="Saif S."/>
            <person name="Shea T."/>
            <person name="Sykes S."/>
            <person name="Wortman J."/>
            <person name="Nusbaum C."/>
            <person name="Birren B."/>
        </authorList>
    </citation>
    <scope>NUCLEOTIDE SEQUENCE [LARGE SCALE GENOMIC DNA]</scope>
    <source>
        <strain evidence="1">CHvinca01</strain>
    </source>
</reference>
<dbReference type="EMBL" id="KI683301">
    <property type="protein sequence ID" value="ETL78437.1"/>
    <property type="molecule type" value="Genomic_DNA"/>
</dbReference>
<dbReference type="AlphaFoldDB" id="W2JZX8"/>
<evidence type="ECO:0000313" key="1">
    <source>
        <dbReference type="EMBL" id="ETL78437.1"/>
    </source>
</evidence>
<protein>
    <submittedName>
        <fullName evidence="1">Uncharacterized protein</fullName>
    </submittedName>
</protein>